<proteinExistence type="predicted"/>
<dbReference type="RefSeq" id="WP_061519219.1">
    <property type="nucleotide sequence ID" value="NZ_JRUE01000201.1"/>
</dbReference>
<dbReference type="AlphaFoldDB" id="A0A150HM41"/>
<name>A0A150HM41_9GAMM</name>
<comment type="caution">
    <text evidence="1">The sequence shown here is derived from an EMBL/GenBank/DDBJ whole genome shotgun (WGS) entry which is preliminary data.</text>
</comment>
<evidence type="ECO:0000313" key="1">
    <source>
        <dbReference type="EMBL" id="KXZ66776.1"/>
    </source>
</evidence>
<evidence type="ECO:0000313" key="2">
    <source>
        <dbReference type="Proteomes" id="UP000075680"/>
    </source>
</evidence>
<reference evidence="1 2" key="1">
    <citation type="journal article" date="2016" name="Sci. Rep.">
        <title>Genomic and phenotypic characterization of the species Acinetobacter venetianus.</title>
        <authorList>
            <person name="Fondi M."/>
            <person name="Maida I."/>
            <person name="Perrin E."/>
            <person name="Orlandini V."/>
            <person name="La Torre L."/>
            <person name="Bosi E."/>
            <person name="Negroni A."/>
            <person name="Zanaroli G."/>
            <person name="Fava F."/>
            <person name="Decorosi F."/>
            <person name="Giovannetti L."/>
            <person name="Viti C."/>
            <person name="Vaneechoutte M."/>
            <person name="Dijkshoorn L."/>
            <person name="Fani R."/>
        </authorList>
    </citation>
    <scope>NUCLEOTIDE SEQUENCE [LARGE SCALE GENOMIC DNA]</scope>
    <source>
        <strain evidence="1 2">LUH5627</strain>
    </source>
</reference>
<dbReference type="Proteomes" id="UP000075680">
    <property type="component" value="Unassembled WGS sequence"/>
</dbReference>
<sequence>MIKGDRVKVDFVSESATSYSGKRFHGYGVLDRVEDGRVMGRLDDGTPFSCPCEDVKVIPPVDMRKEFEPFFAKQPFFNSLKFQHGDRLFDFDQGIGYRNLTVQVGYVCFCKEDREFVLND</sequence>
<protein>
    <submittedName>
        <fullName evidence="1">Uncharacterized protein</fullName>
    </submittedName>
</protein>
<accession>A0A150HM41</accession>
<organism evidence="1 2">
    <name type="scientific">Acinetobacter venetianus</name>
    <dbReference type="NCBI Taxonomy" id="52133"/>
    <lineage>
        <taxon>Bacteria</taxon>
        <taxon>Pseudomonadati</taxon>
        <taxon>Pseudomonadota</taxon>
        <taxon>Gammaproteobacteria</taxon>
        <taxon>Moraxellales</taxon>
        <taxon>Moraxellaceae</taxon>
        <taxon>Acinetobacter</taxon>
    </lineage>
</organism>
<dbReference type="EMBL" id="JRUE01000201">
    <property type="protein sequence ID" value="KXZ66776.1"/>
    <property type="molecule type" value="Genomic_DNA"/>
</dbReference>
<gene>
    <name evidence="1" type="ORF">AVENLUH5627_02470</name>
</gene>
<dbReference type="PATRIC" id="fig|52133.18.peg.2536"/>